<dbReference type="PROSITE" id="PS00629">
    <property type="entry name" value="IMP_1"/>
    <property type="match status" value="1"/>
</dbReference>
<name>A0A9E8CNM1_9HYPH</name>
<comment type="cofactor">
    <cofactor evidence="5">
        <name>Mg(2+)</name>
        <dbReference type="ChEBI" id="CHEBI:18420"/>
    </cofactor>
</comment>
<feature type="binding site" evidence="5">
    <location>
        <position position="89"/>
    </location>
    <ligand>
        <name>Mg(2+)</name>
        <dbReference type="ChEBI" id="CHEBI:18420"/>
        <label>1</label>
        <note>catalytic</note>
    </ligand>
</feature>
<feature type="binding site" evidence="5">
    <location>
        <position position="70"/>
    </location>
    <ligand>
        <name>Mg(2+)</name>
        <dbReference type="ChEBI" id="CHEBI:18420"/>
        <label>1</label>
        <note>catalytic</note>
    </ligand>
</feature>
<dbReference type="GO" id="GO:0046872">
    <property type="term" value="F:metal ion binding"/>
    <property type="evidence" value="ECO:0007669"/>
    <property type="project" value="UniProtKB-KW"/>
</dbReference>
<gene>
    <name evidence="6" type="ORF">NWE54_11605</name>
</gene>
<evidence type="ECO:0000313" key="6">
    <source>
        <dbReference type="EMBL" id="UZF89380.1"/>
    </source>
</evidence>
<dbReference type="SUPFAM" id="SSF56655">
    <property type="entry name" value="Carbohydrate phosphatase"/>
    <property type="match status" value="1"/>
</dbReference>
<reference evidence="6" key="1">
    <citation type="submission" date="2022-08" db="EMBL/GenBank/DDBJ databases">
        <title>Complete Genome Sequences of 2 Bosea sp. soil isolates.</title>
        <authorList>
            <person name="Alvarez Arevalo M."/>
            <person name="Sterndorff E.B."/>
            <person name="Faurdal D."/>
            <person name="Joergensen T.S."/>
            <person name="Weber T."/>
        </authorList>
    </citation>
    <scope>NUCLEOTIDE SEQUENCE</scope>
    <source>
        <strain evidence="6">NBC_00436</strain>
    </source>
</reference>
<dbReference type="GO" id="GO:0007165">
    <property type="term" value="P:signal transduction"/>
    <property type="evidence" value="ECO:0007669"/>
    <property type="project" value="TreeGrafter"/>
</dbReference>
<dbReference type="AlphaFoldDB" id="A0A9E8CNM1"/>
<dbReference type="Gene3D" id="3.40.190.80">
    <property type="match status" value="1"/>
</dbReference>
<keyword evidence="3" id="KW-0378">Hydrolase</keyword>
<organism evidence="6">
    <name type="scientific">Bosea sp. NBC_00436</name>
    <dbReference type="NCBI Taxonomy" id="2969620"/>
    <lineage>
        <taxon>Bacteria</taxon>
        <taxon>Pseudomonadati</taxon>
        <taxon>Pseudomonadota</taxon>
        <taxon>Alphaproteobacteria</taxon>
        <taxon>Hyphomicrobiales</taxon>
        <taxon>Boseaceae</taxon>
        <taxon>Bosea</taxon>
    </lineage>
</organism>
<evidence type="ECO:0000256" key="2">
    <source>
        <dbReference type="ARBA" id="ARBA00022723"/>
    </source>
</evidence>
<dbReference type="PANTHER" id="PTHR20854:SF4">
    <property type="entry name" value="INOSITOL-1-MONOPHOSPHATASE-RELATED"/>
    <property type="match status" value="1"/>
</dbReference>
<dbReference type="Gene3D" id="3.30.540.10">
    <property type="entry name" value="Fructose-1,6-Bisphosphatase, subunit A, domain 1"/>
    <property type="match status" value="1"/>
</dbReference>
<keyword evidence="2 5" id="KW-0479">Metal-binding</keyword>
<evidence type="ECO:0000256" key="3">
    <source>
        <dbReference type="ARBA" id="ARBA00022801"/>
    </source>
</evidence>
<evidence type="ECO:0000256" key="4">
    <source>
        <dbReference type="ARBA" id="ARBA00022842"/>
    </source>
</evidence>
<dbReference type="PANTHER" id="PTHR20854">
    <property type="entry name" value="INOSITOL MONOPHOSPHATASE"/>
    <property type="match status" value="1"/>
</dbReference>
<sequence>MSKPDILAFAGFAERLADLSGAIIREAIAKGRSFDTKADRSPVTEIDRRVEDSLRRELAIAHPNHGILGEEYESIGLDRDFVWIIDPIDGTKAFITGIPTFGTLIALAYKGMPILGVIDNPVTAERWIGGDGLPTRRNGEVVQTRKGTSLSDAILGNGNPEPFDVGERAAFERLRSDTKWCVYGGGCHAYGRVSDGALDISLDGGLDPFDYCALTPIVRNAGGAITDWEGRELTIHSGHRCVVASGSPVLHGAVLDRLSRH</sequence>
<evidence type="ECO:0000256" key="5">
    <source>
        <dbReference type="PIRSR" id="PIRSR600760-2"/>
    </source>
</evidence>
<feature type="binding site" evidence="5">
    <location>
        <position position="86"/>
    </location>
    <ligand>
        <name>Mg(2+)</name>
        <dbReference type="ChEBI" id="CHEBI:18420"/>
        <label>1</label>
        <note>catalytic</note>
    </ligand>
</feature>
<comment type="similarity">
    <text evidence="1">Belongs to the inositol monophosphatase superfamily.</text>
</comment>
<dbReference type="GO" id="GO:0006020">
    <property type="term" value="P:inositol metabolic process"/>
    <property type="evidence" value="ECO:0007669"/>
    <property type="project" value="TreeGrafter"/>
</dbReference>
<protein>
    <submittedName>
        <fullName evidence="6">Inositol monophosphatase family protein</fullName>
    </submittedName>
</protein>
<dbReference type="PRINTS" id="PR00377">
    <property type="entry name" value="IMPHPHTASES"/>
</dbReference>
<dbReference type="Pfam" id="PF00459">
    <property type="entry name" value="Inositol_P"/>
    <property type="match status" value="1"/>
</dbReference>
<dbReference type="EMBL" id="CP102774">
    <property type="protein sequence ID" value="UZF89380.1"/>
    <property type="molecule type" value="Genomic_DNA"/>
</dbReference>
<dbReference type="InterPro" id="IPR020583">
    <property type="entry name" value="Inositol_monoP_metal-BS"/>
</dbReference>
<feature type="binding site" evidence="5">
    <location>
        <position position="210"/>
    </location>
    <ligand>
        <name>Mg(2+)</name>
        <dbReference type="ChEBI" id="CHEBI:18420"/>
        <label>1</label>
        <note>catalytic</note>
    </ligand>
</feature>
<feature type="binding site" evidence="5">
    <location>
        <position position="88"/>
    </location>
    <ligand>
        <name>Mg(2+)</name>
        <dbReference type="ChEBI" id="CHEBI:18420"/>
        <label>1</label>
        <note>catalytic</note>
    </ligand>
</feature>
<keyword evidence="4 5" id="KW-0460">Magnesium</keyword>
<proteinExistence type="inferred from homology"/>
<accession>A0A9E8CNM1</accession>
<dbReference type="InterPro" id="IPR000760">
    <property type="entry name" value="Inositol_monophosphatase-like"/>
</dbReference>
<dbReference type="GO" id="GO:0008934">
    <property type="term" value="F:inositol monophosphate 1-phosphatase activity"/>
    <property type="evidence" value="ECO:0007669"/>
    <property type="project" value="TreeGrafter"/>
</dbReference>
<dbReference type="CDD" id="cd01641">
    <property type="entry name" value="Bacterial_IMPase_like_1"/>
    <property type="match status" value="1"/>
</dbReference>
<evidence type="ECO:0000256" key="1">
    <source>
        <dbReference type="ARBA" id="ARBA00009759"/>
    </source>
</evidence>